<reference evidence="2" key="2">
    <citation type="submission" date="2021-02" db="EMBL/GenBank/DDBJ databases">
        <title>Aspergillus chevalieri M1 genome sequence.</title>
        <authorList>
            <person name="Kadooka C."/>
            <person name="Mori K."/>
            <person name="Futagami T."/>
        </authorList>
    </citation>
    <scope>NUCLEOTIDE SEQUENCE</scope>
    <source>
        <strain evidence="2">M1</strain>
    </source>
</reference>
<proteinExistence type="predicted"/>
<keyword evidence="3" id="KW-1185">Reference proteome</keyword>
<dbReference type="GeneID" id="66977805"/>
<evidence type="ECO:0000256" key="1">
    <source>
        <dbReference type="SAM" id="MobiDB-lite"/>
    </source>
</evidence>
<feature type="compositionally biased region" description="Low complexity" evidence="1">
    <location>
        <begin position="95"/>
        <end position="106"/>
    </location>
</feature>
<evidence type="ECO:0000313" key="2">
    <source>
        <dbReference type="EMBL" id="BCR83446.1"/>
    </source>
</evidence>
<feature type="compositionally biased region" description="Low complexity" evidence="1">
    <location>
        <begin position="368"/>
        <end position="389"/>
    </location>
</feature>
<organism evidence="2 3">
    <name type="scientific">Aspergillus chevalieri</name>
    <name type="common">Eurotium chevalieri</name>
    <dbReference type="NCBI Taxonomy" id="182096"/>
    <lineage>
        <taxon>Eukaryota</taxon>
        <taxon>Fungi</taxon>
        <taxon>Dikarya</taxon>
        <taxon>Ascomycota</taxon>
        <taxon>Pezizomycotina</taxon>
        <taxon>Eurotiomycetes</taxon>
        <taxon>Eurotiomycetidae</taxon>
        <taxon>Eurotiales</taxon>
        <taxon>Aspergillaceae</taxon>
        <taxon>Aspergillus</taxon>
        <taxon>Aspergillus subgen. Aspergillus</taxon>
    </lineage>
</organism>
<protein>
    <submittedName>
        <fullName evidence="2">Uncharacterized protein</fullName>
    </submittedName>
</protein>
<feature type="compositionally biased region" description="Polar residues" evidence="1">
    <location>
        <begin position="304"/>
        <end position="350"/>
    </location>
</feature>
<feature type="compositionally biased region" description="Polar residues" evidence="1">
    <location>
        <begin position="116"/>
        <end position="129"/>
    </location>
</feature>
<dbReference type="KEGG" id="ache:ACHE_10848A"/>
<dbReference type="Proteomes" id="UP000637239">
    <property type="component" value="Chromosome 1"/>
</dbReference>
<accession>A0A7R7VEP8</accession>
<dbReference type="AlphaFoldDB" id="A0A7R7VEP8"/>
<dbReference type="EMBL" id="AP024416">
    <property type="protein sequence ID" value="BCR83446.1"/>
    <property type="molecule type" value="Genomic_DNA"/>
</dbReference>
<sequence length="739" mass="81220">MSESPTSPACITRSSSPDKSSQQDYQAEDENPPGSQKTQRRSKAIDLIRARTVVRMSPPVSAENSPVKAELPGRSPEVSPTKLPAKRPGSPPQRPSNNSAPKSPSKSSKETPGKSQKASPARQSMQSGSPALHGQPVQLYKNPVPSLEPSPMPNPEKDQSAASSGGEAGFQSFGGSYTYPYMLNTQLFPEQDAAGTFQPALYVVPVYAGGTNTAQSPVLEFEQVLPPTKFRGGYSSLASFEAEWRANLESFVTASSEENTGVIAEQSITTHTDEGNLAIPTPRNLGVVSPETDSTTERSETQDTQHQPLPNPISRRNTLSTRPKLSPIQEISRQDTLSPKSETSTAITTDPPSPARSIDSGQFFKHASSISTQSSPTPSTATTTTASTTITRKQKPSDFFYQLDSHGFPCASSACDNRCNLWDDTSVICPKCGPYSEIRYCSKAHLLEDIKWHWVYCGTMSFEYPCKESSIPREIRVDTPCLIPCIHGYDTPERHRQAVYFNVCGSRADYFIFSDWGDLMEAGGASDGMAPRCSSRIICTVTFEDSAEKDRFRRVLAACLFRKPPLLPNLSLLDKTALTNPVTIEVPDVADYLFRLIRNNLRTKSLWSKSLHQSLIHQLSQELSVQIQPHVTGERHACSTDWDGQSRRACKDVVCRGEYRRLLGKLGGMGFGRLLEHLEAGYWVLRAARSTHPVVKEVEERMRGVGFEGVLEEDRRVFRRGVGWDGVGSGCMEIEGVNV</sequence>
<dbReference type="RefSeq" id="XP_043131968.1">
    <property type="nucleotide sequence ID" value="XM_043283830.1"/>
</dbReference>
<name>A0A7R7VEP8_ASPCH</name>
<feature type="compositionally biased region" description="Polar residues" evidence="1">
    <location>
        <begin position="1"/>
        <end position="25"/>
    </location>
</feature>
<reference evidence="2" key="1">
    <citation type="submission" date="2021-01" db="EMBL/GenBank/DDBJ databases">
        <authorList>
            <consortium name="Aspergillus chevalieri M1 genome sequencing consortium"/>
            <person name="Kazuki M."/>
            <person name="Futagami T."/>
        </authorList>
    </citation>
    <scope>NUCLEOTIDE SEQUENCE</scope>
    <source>
        <strain evidence="2">M1</strain>
    </source>
</reference>
<gene>
    <name evidence="2" type="ORF">ACHE_10848A</name>
</gene>
<feature type="region of interest" description="Disordered" evidence="1">
    <location>
        <begin position="1"/>
        <end position="169"/>
    </location>
</feature>
<feature type="region of interest" description="Disordered" evidence="1">
    <location>
        <begin position="268"/>
        <end position="389"/>
    </location>
</feature>
<evidence type="ECO:0000313" key="3">
    <source>
        <dbReference type="Proteomes" id="UP000637239"/>
    </source>
</evidence>